<feature type="region of interest" description="Disordered" evidence="1">
    <location>
        <begin position="321"/>
        <end position="343"/>
    </location>
</feature>
<evidence type="ECO:0000256" key="1">
    <source>
        <dbReference type="SAM" id="MobiDB-lite"/>
    </source>
</evidence>
<keyword evidence="4" id="KW-1185">Reference proteome</keyword>
<dbReference type="SUPFAM" id="SSF54106">
    <property type="entry name" value="LysM domain"/>
    <property type="match status" value="1"/>
</dbReference>
<name>A0A9X3CHT0_9VIBR</name>
<sequence length="343" mass="38065">KPSNSELTVKHDAPKSYTVVKGDTLWDISALYLDSPWLWPRLWQINPEIDNPHLIYPGDKLTLIWRDGQPVLSLKPMVKLSPKVRVLDKQALPTVPEGLVLPYLKSDRLVDMEVLATSNKVLGASNGRKYLTSEDSLFISGYQTQQKWGIYRVAAEFKRDDKVMVALKRIASATLINAESEFTGLTVTNQQQEILVNDLALPETGIETLGLSTTFYPQPSPPNSQATILGALEGVEYVGQNQIVVIDKGTKDELRQGSMFELYQQGSKVSKQGNEFSYQEERGAGELQLPDTPIGSLMVIRPYPFFSLALITDSKAPIDKNVTALSPESSQTPQSESPKDNQT</sequence>
<dbReference type="Pfam" id="PF01476">
    <property type="entry name" value="LysM"/>
    <property type="match status" value="1"/>
</dbReference>
<dbReference type="InterPro" id="IPR018392">
    <property type="entry name" value="LysM"/>
</dbReference>
<dbReference type="EMBL" id="JAKRRX010000170">
    <property type="protein sequence ID" value="MCW8336031.1"/>
    <property type="molecule type" value="Genomic_DNA"/>
</dbReference>
<proteinExistence type="predicted"/>
<dbReference type="PANTHER" id="PTHR34700:SF4">
    <property type="entry name" value="PHAGE-LIKE ELEMENT PBSX PROTEIN XKDP"/>
    <property type="match status" value="1"/>
</dbReference>
<feature type="non-terminal residue" evidence="3">
    <location>
        <position position="1"/>
    </location>
</feature>
<gene>
    <name evidence="3" type="ORF">MD483_19665</name>
</gene>
<dbReference type="RefSeq" id="WP_265689096.1">
    <property type="nucleotide sequence ID" value="NZ_JAKRRX010000170.1"/>
</dbReference>
<dbReference type="PANTHER" id="PTHR34700">
    <property type="entry name" value="POTASSIUM BINDING PROTEIN KBP"/>
    <property type="match status" value="1"/>
</dbReference>
<dbReference type="CDD" id="cd00118">
    <property type="entry name" value="LysM"/>
    <property type="match status" value="1"/>
</dbReference>
<feature type="compositionally biased region" description="Low complexity" evidence="1">
    <location>
        <begin position="326"/>
        <end position="336"/>
    </location>
</feature>
<dbReference type="Gene3D" id="3.10.350.10">
    <property type="entry name" value="LysM domain"/>
    <property type="match status" value="1"/>
</dbReference>
<dbReference type="SMART" id="SM00257">
    <property type="entry name" value="LysM"/>
    <property type="match status" value="1"/>
</dbReference>
<comment type="caution">
    <text evidence="3">The sequence shown here is derived from an EMBL/GenBank/DDBJ whole genome shotgun (WGS) entry which is preliminary data.</text>
</comment>
<dbReference type="Proteomes" id="UP001155586">
    <property type="component" value="Unassembled WGS sequence"/>
</dbReference>
<accession>A0A9X3CHT0</accession>
<dbReference type="InterPro" id="IPR036779">
    <property type="entry name" value="LysM_dom_sf"/>
</dbReference>
<feature type="domain" description="LysM" evidence="2">
    <location>
        <begin position="15"/>
        <end position="63"/>
    </location>
</feature>
<reference evidence="3" key="1">
    <citation type="submission" date="2022-02" db="EMBL/GenBank/DDBJ databases">
        <title>Vibrio sp. nov., a new bacterium isolated from Bohai sea, China.</title>
        <authorList>
            <person name="Yuan Y."/>
        </authorList>
    </citation>
    <scope>NUCLEOTIDE SEQUENCE</scope>
    <source>
        <strain evidence="3">DBSS07</strain>
    </source>
</reference>
<dbReference type="PROSITE" id="PS51782">
    <property type="entry name" value="LYSM"/>
    <property type="match status" value="1"/>
</dbReference>
<organism evidence="3 4">
    <name type="scientific">Vibrio paucivorans</name>
    <dbReference type="NCBI Taxonomy" id="2829489"/>
    <lineage>
        <taxon>Bacteria</taxon>
        <taxon>Pseudomonadati</taxon>
        <taxon>Pseudomonadota</taxon>
        <taxon>Gammaproteobacteria</taxon>
        <taxon>Vibrionales</taxon>
        <taxon>Vibrionaceae</taxon>
        <taxon>Vibrio</taxon>
    </lineage>
</organism>
<protein>
    <submittedName>
        <fullName evidence="3">LysM peptidoglycan-binding domain-containing protein</fullName>
    </submittedName>
</protein>
<dbReference type="InterPro" id="IPR052196">
    <property type="entry name" value="Bact_Kbp"/>
</dbReference>
<dbReference type="AlphaFoldDB" id="A0A9X3CHT0"/>
<evidence type="ECO:0000259" key="2">
    <source>
        <dbReference type="PROSITE" id="PS51782"/>
    </source>
</evidence>
<evidence type="ECO:0000313" key="3">
    <source>
        <dbReference type="EMBL" id="MCW8336031.1"/>
    </source>
</evidence>
<evidence type="ECO:0000313" key="4">
    <source>
        <dbReference type="Proteomes" id="UP001155586"/>
    </source>
</evidence>